<protein>
    <submittedName>
        <fullName evidence="3">Putative secreted protein</fullName>
    </submittedName>
</protein>
<name>A0A6B0URM9_IXORI</name>
<evidence type="ECO:0000256" key="2">
    <source>
        <dbReference type="SAM" id="SignalP"/>
    </source>
</evidence>
<feature type="signal peptide" evidence="2">
    <location>
        <begin position="1"/>
        <end position="32"/>
    </location>
</feature>
<feature type="region of interest" description="Disordered" evidence="1">
    <location>
        <begin position="50"/>
        <end position="72"/>
    </location>
</feature>
<dbReference type="EMBL" id="GIFC01010367">
    <property type="protein sequence ID" value="MXU92450.1"/>
    <property type="molecule type" value="Transcribed_RNA"/>
</dbReference>
<proteinExistence type="predicted"/>
<keyword evidence="2" id="KW-0732">Signal</keyword>
<sequence length="133" mass="14681">MIGRAKVMLRVASIRMTLKLRVILTTPPSVAAAPSSANLPGFTHVAVGKMARTPTPSRRPQTAPTSRVGMKTPLDTLSPYVQQLRKKYTTKKPPSVAALHVPSGWWKRLRTLASGVWNQIWPSALYRPSEQLN</sequence>
<evidence type="ECO:0000313" key="3">
    <source>
        <dbReference type="EMBL" id="MXU92450.1"/>
    </source>
</evidence>
<feature type="chain" id="PRO_5025399492" evidence="2">
    <location>
        <begin position="33"/>
        <end position="133"/>
    </location>
</feature>
<dbReference type="AlphaFoldDB" id="A0A6B0URM9"/>
<reference evidence="3" key="1">
    <citation type="submission" date="2019-12" db="EMBL/GenBank/DDBJ databases">
        <title>An insight into the sialome of adult female Ixodes ricinus ticks feeding for 6 days.</title>
        <authorList>
            <person name="Perner J."/>
            <person name="Ribeiro J.M.C."/>
        </authorList>
    </citation>
    <scope>NUCLEOTIDE SEQUENCE</scope>
    <source>
        <strain evidence="3">Semi-engorged</strain>
        <tissue evidence="3">Salivary glands</tissue>
    </source>
</reference>
<accession>A0A6B0URM9</accession>
<feature type="compositionally biased region" description="Polar residues" evidence="1">
    <location>
        <begin position="54"/>
        <end position="65"/>
    </location>
</feature>
<organism evidence="3">
    <name type="scientific">Ixodes ricinus</name>
    <name type="common">Common tick</name>
    <name type="synonym">Acarus ricinus</name>
    <dbReference type="NCBI Taxonomy" id="34613"/>
    <lineage>
        <taxon>Eukaryota</taxon>
        <taxon>Metazoa</taxon>
        <taxon>Ecdysozoa</taxon>
        <taxon>Arthropoda</taxon>
        <taxon>Chelicerata</taxon>
        <taxon>Arachnida</taxon>
        <taxon>Acari</taxon>
        <taxon>Parasitiformes</taxon>
        <taxon>Ixodida</taxon>
        <taxon>Ixodoidea</taxon>
        <taxon>Ixodidae</taxon>
        <taxon>Ixodinae</taxon>
        <taxon>Ixodes</taxon>
    </lineage>
</organism>
<evidence type="ECO:0000256" key="1">
    <source>
        <dbReference type="SAM" id="MobiDB-lite"/>
    </source>
</evidence>